<keyword evidence="2" id="KW-1185">Reference proteome</keyword>
<reference evidence="1 2" key="1">
    <citation type="journal article" date="2011" name="Cell">
        <title>The monarch butterfly genome yields insights into long-distance migration.</title>
        <authorList>
            <person name="Zhan S."/>
            <person name="Merlin C."/>
            <person name="Boore J.L."/>
            <person name="Reppert S.M."/>
        </authorList>
    </citation>
    <scope>NUCLEOTIDE SEQUENCE [LARGE SCALE GENOMIC DNA]</scope>
    <source>
        <strain evidence="1">F-2</strain>
    </source>
</reference>
<evidence type="ECO:0000313" key="1">
    <source>
        <dbReference type="EMBL" id="OWR55324.1"/>
    </source>
</evidence>
<accession>A0A212FNK5</accession>
<dbReference type="KEGG" id="dpl:KGM_209436"/>
<dbReference type="Proteomes" id="UP000007151">
    <property type="component" value="Unassembled WGS sequence"/>
</dbReference>
<dbReference type="AlphaFoldDB" id="A0A212FNK5"/>
<dbReference type="EMBL" id="AGBW02005256">
    <property type="protein sequence ID" value="OWR55324.1"/>
    <property type="molecule type" value="Genomic_DNA"/>
</dbReference>
<proteinExistence type="predicted"/>
<sequence length="48" mass="5370">MNFISTPMVTGPLGTTFCTSSKYLEEFISGLKWVSTLMENYNSILMVS</sequence>
<name>A0A212FNK5_DANPL</name>
<organism evidence="1 2">
    <name type="scientific">Danaus plexippus plexippus</name>
    <dbReference type="NCBI Taxonomy" id="278856"/>
    <lineage>
        <taxon>Eukaryota</taxon>
        <taxon>Metazoa</taxon>
        <taxon>Ecdysozoa</taxon>
        <taxon>Arthropoda</taxon>
        <taxon>Hexapoda</taxon>
        <taxon>Insecta</taxon>
        <taxon>Pterygota</taxon>
        <taxon>Neoptera</taxon>
        <taxon>Endopterygota</taxon>
        <taxon>Lepidoptera</taxon>
        <taxon>Glossata</taxon>
        <taxon>Ditrysia</taxon>
        <taxon>Papilionoidea</taxon>
        <taxon>Nymphalidae</taxon>
        <taxon>Danainae</taxon>
        <taxon>Danaini</taxon>
        <taxon>Danaina</taxon>
        <taxon>Danaus</taxon>
        <taxon>Danaus</taxon>
    </lineage>
</organism>
<dbReference type="InParanoid" id="A0A212FNK5"/>
<evidence type="ECO:0000313" key="2">
    <source>
        <dbReference type="Proteomes" id="UP000007151"/>
    </source>
</evidence>
<comment type="caution">
    <text evidence="1">The sequence shown here is derived from an EMBL/GenBank/DDBJ whole genome shotgun (WGS) entry which is preliminary data.</text>
</comment>
<protein>
    <submittedName>
        <fullName evidence="1">Uncharacterized protein</fullName>
    </submittedName>
</protein>
<gene>
    <name evidence="1" type="ORF">KGM_209436</name>
</gene>